<dbReference type="SUPFAM" id="SSF55874">
    <property type="entry name" value="ATPase domain of HSP90 chaperone/DNA topoisomerase II/histidine kinase"/>
    <property type="match status" value="2"/>
</dbReference>
<dbReference type="CDD" id="cd00082">
    <property type="entry name" value="HisKA"/>
    <property type="match status" value="1"/>
</dbReference>
<dbReference type="GO" id="GO:0009927">
    <property type="term" value="F:histidine phosphotransfer kinase activity"/>
    <property type="evidence" value="ECO:0007669"/>
    <property type="project" value="TreeGrafter"/>
</dbReference>
<evidence type="ECO:0000259" key="9">
    <source>
        <dbReference type="PROSITE" id="PS50110"/>
    </source>
</evidence>
<dbReference type="InterPro" id="IPR003661">
    <property type="entry name" value="HisK_dim/P_dom"/>
</dbReference>
<dbReference type="GO" id="GO:0000155">
    <property type="term" value="F:phosphorelay sensor kinase activity"/>
    <property type="evidence" value="ECO:0007669"/>
    <property type="project" value="InterPro"/>
</dbReference>
<dbReference type="InterPro" id="IPR036097">
    <property type="entry name" value="HisK_dim/P_sf"/>
</dbReference>
<name>Q24HL5_TETTS</name>
<dbReference type="GO" id="GO:0005886">
    <property type="term" value="C:plasma membrane"/>
    <property type="evidence" value="ECO:0007669"/>
    <property type="project" value="TreeGrafter"/>
</dbReference>
<dbReference type="CDD" id="cd17546">
    <property type="entry name" value="REC_hyHK_CKI1_RcsC-like"/>
    <property type="match status" value="1"/>
</dbReference>
<dbReference type="Pfam" id="PF02518">
    <property type="entry name" value="HATPase_c"/>
    <property type="match status" value="1"/>
</dbReference>
<dbReference type="PROSITE" id="PS50109">
    <property type="entry name" value="HIS_KIN"/>
    <property type="match status" value="1"/>
</dbReference>
<gene>
    <name evidence="10" type="ORF">TTHERM_01055720</name>
</gene>
<dbReference type="Proteomes" id="UP000009168">
    <property type="component" value="Unassembled WGS sequence"/>
</dbReference>
<organism evidence="10 11">
    <name type="scientific">Tetrahymena thermophila (strain SB210)</name>
    <dbReference type="NCBI Taxonomy" id="312017"/>
    <lineage>
        <taxon>Eukaryota</taxon>
        <taxon>Sar</taxon>
        <taxon>Alveolata</taxon>
        <taxon>Ciliophora</taxon>
        <taxon>Intramacronucleata</taxon>
        <taxon>Oligohymenophorea</taxon>
        <taxon>Hymenostomatida</taxon>
        <taxon>Tetrahymenina</taxon>
        <taxon>Tetrahymenidae</taxon>
        <taxon>Tetrahymena</taxon>
    </lineage>
</organism>
<evidence type="ECO:0000256" key="1">
    <source>
        <dbReference type="ARBA" id="ARBA00000085"/>
    </source>
</evidence>
<sequence>MQLFSNQINFQNQKNGESPQQQRKNITEVSFANKQDDLFNQASNFKLINNQTDVKQNNIHSIGLQQKDSIFNQNPLSFRKEFCNQKFQKDFLNIYNNDLELILDQFMICDQKNKSLKEVLAERYQPESYNKIIQLLLKKLDENSSLNSNTITNDQMFSQELIYDCQYNSPQSQTNVNYHTEDGIKEESIKKQNVQKMKNNNNIQEQKYRIHILETYWDDSFSVVITFQNISEKINNQELIKENQYKDQLLFTISHDLKTPLNGMQSILQAALLKDNVEQIKKMIQLVQVNGDLLNYLIKDILDYAQVIHKKIKPRPSYFNLQNTLQQIKQTFLYQIQEKGLKLNIVNNLSNSFLYTDEIRLKQIIFNFVSNALKFTFQGSITIKVEEVNDCGEIEDELNNDPDFTQSLNIQINNNQAFYNVNNINNLSSNKLNIQQLNYYNDFDSIVEKQTGFDEELLNQQNIQNLYSPNFPSNSNFLTNQKDSKLFQTPQLISNPIQARINSTPISQREFNKKHNVNLTKYCFTNNIEQFKKQINNEQLQNNQIANENQNAVIDIPNKKQNYHAIFDQSSIAQQHQSQLRKSTRLQKQITNQVTHSLRNSKNTQLSPSNTPDQPEKLLQQQNLQIEIDNESHKSLAIKTMNNYNIQQQDQENEIIQITVTDTGLGMDKDLQKQLFSMFGTFEQKGVNKEGVGLGLIITQSLSQLLGPKKDNIKVKSIKDQGSSFSFKIYRRLQQVDSPKRKANTILSSNKQQNLLGQNQKYGLNLKNNLELNIDDNDQEITTAINQNDTQKICDFIQNLLTRPYKMLIVDDVQFNISVFKCMLHQLQNVTFDHAYNGQQAIDKLKKNNYDIVFMDINMPVMDGIQATKQIRILIQQKLVQPTIIIALTGDDIDSDSNKFSSKGFNAALSKPIKLEDLYFVLKNLKLS</sequence>
<dbReference type="EMBL" id="GG662241">
    <property type="protein sequence ID" value="EAS07296.2"/>
    <property type="molecule type" value="Genomic_DNA"/>
</dbReference>
<dbReference type="PRINTS" id="PR00344">
    <property type="entry name" value="BCTRLSENSOR"/>
</dbReference>
<keyword evidence="3 6" id="KW-0597">Phosphoprotein</keyword>
<dbReference type="Gene3D" id="1.10.287.130">
    <property type="match status" value="1"/>
</dbReference>
<keyword evidence="4" id="KW-0808">Transferase</keyword>
<dbReference type="SUPFAM" id="SSF47384">
    <property type="entry name" value="Homodimeric domain of signal transducing histidine kinase"/>
    <property type="match status" value="1"/>
</dbReference>
<dbReference type="KEGG" id="tet:TTHERM_01055720"/>
<dbReference type="PANTHER" id="PTHR43047">
    <property type="entry name" value="TWO-COMPONENT HISTIDINE PROTEIN KINASE"/>
    <property type="match status" value="1"/>
</dbReference>
<dbReference type="STRING" id="312017.Q24HL5"/>
<proteinExistence type="predicted"/>
<dbReference type="InterPro" id="IPR004358">
    <property type="entry name" value="Sig_transdc_His_kin-like_C"/>
</dbReference>
<dbReference type="EC" id="2.7.13.3" evidence="2"/>
<dbReference type="Pfam" id="PF00072">
    <property type="entry name" value="Response_reg"/>
    <property type="match status" value="1"/>
</dbReference>
<comment type="catalytic activity">
    <reaction evidence="1">
        <text>ATP + protein L-histidine = ADP + protein N-phospho-L-histidine.</text>
        <dbReference type="EC" id="2.7.13.3"/>
    </reaction>
</comment>
<dbReference type="eggNOG" id="KOG0519">
    <property type="taxonomic scope" value="Eukaryota"/>
</dbReference>
<evidence type="ECO:0000256" key="7">
    <source>
        <dbReference type="SAM" id="MobiDB-lite"/>
    </source>
</evidence>
<keyword evidence="11" id="KW-1185">Reference proteome</keyword>
<protein>
    <recommendedName>
        <fullName evidence="2">histidine kinase</fullName>
        <ecNumber evidence="2">2.7.13.3</ecNumber>
    </recommendedName>
</protein>
<dbReference type="Pfam" id="PF00512">
    <property type="entry name" value="HisKA"/>
    <property type="match status" value="1"/>
</dbReference>
<dbReference type="SUPFAM" id="SSF52172">
    <property type="entry name" value="CheY-like"/>
    <property type="match status" value="1"/>
</dbReference>
<evidence type="ECO:0000313" key="10">
    <source>
        <dbReference type="EMBL" id="EAS07296.2"/>
    </source>
</evidence>
<dbReference type="HOGENOM" id="CLU_285986_0_0_1"/>
<accession>Q24HL5</accession>
<feature type="region of interest" description="Disordered" evidence="7">
    <location>
        <begin position="595"/>
        <end position="616"/>
    </location>
</feature>
<feature type="modified residue" description="4-aspartylphosphate" evidence="6">
    <location>
        <position position="856"/>
    </location>
</feature>
<dbReference type="InterPro" id="IPR036890">
    <property type="entry name" value="HATPase_C_sf"/>
</dbReference>
<dbReference type="InterPro" id="IPR001789">
    <property type="entry name" value="Sig_transdc_resp-reg_receiver"/>
</dbReference>
<dbReference type="SMART" id="SM00448">
    <property type="entry name" value="REC"/>
    <property type="match status" value="1"/>
</dbReference>
<feature type="region of interest" description="Disordered" evidence="7">
    <location>
        <begin position="1"/>
        <end position="23"/>
    </location>
</feature>
<dbReference type="GeneID" id="7843673"/>
<evidence type="ECO:0000256" key="3">
    <source>
        <dbReference type="ARBA" id="ARBA00022553"/>
    </source>
</evidence>
<feature type="domain" description="Histidine kinase" evidence="8">
    <location>
        <begin position="252"/>
        <end position="733"/>
    </location>
</feature>
<dbReference type="SMART" id="SM00388">
    <property type="entry name" value="HisKA"/>
    <property type="match status" value="1"/>
</dbReference>
<dbReference type="SMART" id="SM00387">
    <property type="entry name" value="HATPase_c"/>
    <property type="match status" value="1"/>
</dbReference>
<evidence type="ECO:0000256" key="2">
    <source>
        <dbReference type="ARBA" id="ARBA00012438"/>
    </source>
</evidence>
<feature type="domain" description="Response regulatory" evidence="9">
    <location>
        <begin position="806"/>
        <end position="926"/>
    </location>
</feature>
<dbReference type="PROSITE" id="PS50110">
    <property type="entry name" value="RESPONSE_REGULATORY"/>
    <property type="match status" value="1"/>
</dbReference>
<dbReference type="OrthoDB" id="303614at2759"/>
<evidence type="ECO:0000256" key="5">
    <source>
        <dbReference type="ARBA" id="ARBA00022777"/>
    </source>
</evidence>
<dbReference type="InterPro" id="IPR003594">
    <property type="entry name" value="HATPase_dom"/>
</dbReference>
<dbReference type="AlphaFoldDB" id="Q24HL5"/>
<dbReference type="PANTHER" id="PTHR43047:SF72">
    <property type="entry name" value="OSMOSENSING HISTIDINE PROTEIN KINASE SLN1"/>
    <property type="match status" value="1"/>
</dbReference>
<dbReference type="InterPro" id="IPR011006">
    <property type="entry name" value="CheY-like_superfamily"/>
</dbReference>
<evidence type="ECO:0000256" key="4">
    <source>
        <dbReference type="ARBA" id="ARBA00022679"/>
    </source>
</evidence>
<keyword evidence="5" id="KW-0418">Kinase</keyword>
<evidence type="ECO:0000313" key="11">
    <source>
        <dbReference type="Proteomes" id="UP000009168"/>
    </source>
</evidence>
<evidence type="ECO:0000259" key="8">
    <source>
        <dbReference type="PROSITE" id="PS50109"/>
    </source>
</evidence>
<dbReference type="Gene3D" id="3.30.565.10">
    <property type="entry name" value="Histidine kinase-like ATPase, C-terminal domain"/>
    <property type="match status" value="2"/>
</dbReference>
<evidence type="ECO:0000256" key="6">
    <source>
        <dbReference type="PROSITE-ProRule" id="PRU00169"/>
    </source>
</evidence>
<reference evidence="11" key="1">
    <citation type="journal article" date="2006" name="PLoS Biol.">
        <title>Macronuclear genome sequence of the ciliate Tetrahymena thermophila, a model eukaryote.</title>
        <authorList>
            <person name="Eisen J.A."/>
            <person name="Coyne R.S."/>
            <person name="Wu M."/>
            <person name="Wu D."/>
            <person name="Thiagarajan M."/>
            <person name="Wortman J.R."/>
            <person name="Badger J.H."/>
            <person name="Ren Q."/>
            <person name="Amedeo P."/>
            <person name="Jones K.M."/>
            <person name="Tallon L.J."/>
            <person name="Delcher A.L."/>
            <person name="Salzberg S.L."/>
            <person name="Silva J.C."/>
            <person name="Haas B.J."/>
            <person name="Majoros W.H."/>
            <person name="Farzad M."/>
            <person name="Carlton J.M."/>
            <person name="Smith R.K. Jr."/>
            <person name="Garg J."/>
            <person name="Pearlman R.E."/>
            <person name="Karrer K.M."/>
            <person name="Sun L."/>
            <person name="Manning G."/>
            <person name="Elde N.C."/>
            <person name="Turkewitz A.P."/>
            <person name="Asai D.J."/>
            <person name="Wilkes D.E."/>
            <person name="Wang Y."/>
            <person name="Cai H."/>
            <person name="Collins K."/>
            <person name="Stewart B.A."/>
            <person name="Lee S.R."/>
            <person name="Wilamowska K."/>
            <person name="Weinberg Z."/>
            <person name="Ruzzo W.L."/>
            <person name="Wloga D."/>
            <person name="Gaertig J."/>
            <person name="Frankel J."/>
            <person name="Tsao C.-C."/>
            <person name="Gorovsky M.A."/>
            <person name="Keeling P.J."/>
            <person name="Waller R.F."/>
            <person name="Patron N.J."/>
            <person name="Cherry J.M."/>
            <person name="Stover N.A."/>
            <person name="Krieger C.J."/>
            <person name="del Toro C."/>
            <person name="Ryder H.F."/>
            <person name="Williamson S.C."/>
            <person name="Barbeau R.A."/>
            <person name="Hamilton E.P."/>
            <person name="Orias E."/>
        </authorList>
    </citation>
    <scope>NUCLEOTIDE SEQUENCE [LARGE SCALE GENOMIC DNA]</scope>
    <source>
        <strain evidence="11">SB210</strain>
    </source>
</reference>
<dbReference type="InterPro" id="IPR005467">
    <property type="entry name" value="His_kinase_dom"/>
</dbReference>
<dbReference type="InParanoid" id="Q24HL5"/>
<dbReference type="Gene3D" id="3.40.50.2300">
    <property type="match status" value="1"/>
</dbReference>
<dbReference type="RefSeq" id="XP_001027538.2">
    <property type="nucleotide sequence ID" value="XM_001027538.2"/>
</dbReference>